<accession>A0A6C0BW14</accession>
<evidence type="ECO:0000313" key="1">
    <source>
        <dbReference type="EMBL" id="QHS96290.1"/>
    </source>
</evidence>
<organism evidence="1">
    <name type="scientific">viral metagenome</name>
    <dbReference type="NCBI Taxonomy" id="1070528"/>
    <lineage>
        <taxon>unclassified sequences</taxon>
        <taxon>metagenomes</taxon>
        <taxon>organismal metagenomes</taxon>
    </lineage>
</organism>
<proteinExistence type="predicted"/>
<name>A0A6C0BW14_9ZZZZ</name>
<dbReference type="EMBL" id="MN739271">
    <property type="protein sequence ID" value="QHS96290.1"/>
    <property type="molecule type" value="Genomic_DNA"/>
</dbReference>
<sequence>MSAGKSASRPLLPVEETIRAHALINCEIRFHAYHSGINPNPVTPTTKYFERLDWRAYPRTGKLFHISAGRMYRPETTTWTTPYSKDVVDYPFNVDWYMRERNTVANVKKIVGEFH</sequence>
<reference evidence="1" key="1">
    <citation type="journal article" date="2020" name="Nature">
        <title>Giant virus diversity and host interactions through global metagenomics.</title>
        <authorList>
            <person name="Schulz F."/>
            <person name="Roux S."/>
            <person name="Paez-Espino D."/>
            <person name="Jungbluth S."/>
            <person name="Walsh D.A."/>
            <person name="Denef V.J."/>
            <person name="McMahon K.D."/>
            <person name="Konstantinidis K.T."/>
            <person name="Eloe-Fadrosh E.A."/>
            <person name="Kyrpides N.C."/>
            <person name="Woyke T."/>
        </authorList>
    </citation>
    <scope>NUCLEOTIDE SEQUENCE</scope>
    <source>
        <strain evidence="1">GVMAG-M-3300020166-18</strain>
    </source>
</reference>
<protein>
    <submittedName>
        <fullName evidence="1">Uncharacterized protein</fullName>
    </submittedName>
</protein>
<dbReference type="AlphaFoldDB" id="A0A6C0BW14"/>